<evidence type="ECO:0000256" key="1">
    <source>
        <dbReference type="SAM" id="MobiDB-lite"/>
    </source>
</evidence>
<organism evidence="2 3">
    <name type="scientific">Eiseniibacteriota bacterium</name>
    <dbReference type="NCBI Taxonomy" id="2212470"/>
    <lineage>
        <taxon>Bacteria</taxon>
        <taxon>Candidatus Eiseniibacteriota</taxon>
    </lineage>
</organism>
<dbReference type="InterPro" id="IPR024078">
    <property type="entry name" value="LmbE-like_dom_sf"/>
</dbReference>
<reference evidence="2 3" key="1">
    <citation type="journal article" date="2019" name="Nat. Microbiol.">
        <title>Mediterranean grassland soil C-N compound turnover is dependent on rainfall and depth, and is mediated by genomically divergent microorganisms.</title>
        <authorList>
            <person name="Diamond S."/>
            <person name="Andeer P.F."/>
            <person name="Li Z."/>
            <person name="Crits-Christoph A."/>
            <person name="Burstein D."/>
            <person name="Anantharaman K."/>
            <person name="Lane K.R."/>
            <person name="Thomas B.C."/>
            <person name="Pan C."/>
            <person name="Northen T.R."/>
            <person name="Banfield J.F."/>
        </authorList>
    </citation>
    <scope>NUCLEOTIDE SEQUENCE [LARGE SCALE GENOMIC DNA]</scope>
    <source>
        <strain evidence="2">WS_6</strain>
    </source>
</reference>
<dbReference type="PANTHER" id="PTHR12993">
    <property type="entry name" value="N-ACETYLGLUCOSAMINYL-PHOSPHATIDYLINOSITOL DE-N-ACETYLASE-RELATED"/>
    <property type="match status" value="1"/>
</dbReference>
<dbReference type="SUPFAM" id="SSF102588">
    <property type="entry name" value="LmbE-like"/>
    <property type="match status" value="1"/>
</dbReference>
<feature type="region of interest" description="Disordered" evidence="1">
    <location>
        <begin position="362"/>
        <end position="382"/>
    </location>
</feature>
<evidence type="ECO:0000313" key="3">
    <source>
        <dbReference type="Proteomes" id="UP000316852"/>
    </source>
</evidence>
<proteinExistence type="predicted"/>
<accession>A0A538T6V3</accession>
<comment type="caution">
    <text evidence="2">The sequence shown here is derived from an EMBL/GenBank/DDBJ whole genome shotgun (WGS) entry which is preliminary data.</text>
</comment>
<dbReference type="Proteomes" id="UP000316852">
    <property type="component" value="Unassembled WGS sequence"/>
</dbReference>
<sequence length="382" mass="42189">MSGLLEIRPTDRVMLLAPHPDDESLATGGILQRACTVGARTRVLFMTDGENNPWAQRAVERRWRISPADRVRWGKRRREEALSALSCLGVPLHSVRFLGYPDQQLCDLLMKGPEGLLKDLTAEIAEWRPSILVYPDPVDRHPDHGALAVLSEFALARTSLEGQGPTPLRYIVHAPLHLARDPKDVALPLSEFERDRKRRAILMHRSQLPLRGPALLRFANPEEGFLPAARFGALDGRHPVSMCRLEQGELHLTLGSIRRVGLGALNLLVAMETGRGSPQRLIVNVTAATRPLPVRDASTGEPIAVASCVKTRIGTRFVLPLAPALQPRLIFAKLDRPSERRLGFFDAVGWRPVPVVPAQRRVEAEDSAERRAPVASTGIPVS</sequence>
<dbReference type="Gene3D" id="3.40.50.10320">
    <property type="entry name" value="LmbE-like"/>
    <property type="match status" value="1"/>
</dbReference>
<dbReference type="AlphaFoldDB" id="A0A538T6V3"/>
<name>A0A538T6V3_UNCEI</name>
<dbReference type="Pfam" id="PF02585">
    <property type="entry name" value="PIG-L"/>
    <property type="match status" value="1"/>
</dbReference>
<feature type="compositionally biased region" description="Basic and acidic residues" evidence="1">
    <location>
        <begin position="362"/>
        <end position="372"/>
    </location>
</feature>
<evidence type="ECO:0000313" key="2">
    <source>
        <dbReference type="EMBL" id="TMQ59380.1"/>
    </source>
</evidence>
<dbReference type="EMBL" id="VBOW01000022">
    <property type="protein sequence ID" value="TMQ59380.1"/>
    <property type="molecule type" value="Genomic_DNA"/>
</dbReference>
<gene>
    <name evidence="2" type="ORF">E6K76_04750</name>
</gene>
<protein>
    <submittedName>
        <fullName evidence="2">PIG-L family deacetylase</fullName>
    </submittedName>
</protein>
<dbReference type="InterPro" id="IPR003737">
    <property type="entry name" value="GlcNAc_PI_deacetylase-related"/>
</dbReference>
<dbReference type="GO" id="GO:0016811">
    <property type="term" value="F:hydrolase activity, acting on carbon-nitrogen (but not peptide) bonds, in linear amides"/>
    <property type="evidence" value="ECO:0007669"/>
    <property type="project" value="TreeGrafter"/>
</dbReference>
<dbReference type="PANTHER" id="PTHR12993:SF29">
    <property type="entry name" value="BLR3841 PROTEIN"/>
    <property type="match status" value="1"/>
</dbReference>